<dbReference type="AlphaFoldDB" id="R7TUC4"/>
<dbReference type="GO" id="GO:0046872">
    <property type="term" value="F:metal ion binding"/>
    <property type="evidence" value="ECO:0007669"/>
    <property type="project" value="UniProtKB-KW"/>
</dbReference>
<dbReference type="SFLD" id="SFLDS00029">
    <property type="entry name" value="Radical_SAM"/>
    <property type="match status" value="1"/>
</dbReference>
<dbReference type="SUPFAM" id="SSF102114">
    <property type="entry name" value="Radical SAM enzymes"/>
    <property type="match status" value="1"/>
</dbReference>
<organism evidence="11">
    <name type="scientific">Capitella teleta</name>
    <name type="common">Polychaete worm</name>
    <dbReference type="NCBI Taxonomy" id="283909"/>
    <lineage>
        <taxon>Eukaryota</taxon>
        <taxon>Metazoa</taxon>
        <taxon>Spiralia</taxon>
        <taxon>Lophotrochozoa</taxon>
        <taxon>Annelida</taxon>
        <taxon>Polychaeta</taxon>
        <taxon>Sedentaria</taxon>
        <taxon>Scolecida</taxon>
        <taxon>Capitellidae</taxon>
        <taxon>Capitella</taxon>
    </lineage>
</organism>
<dbReference type="SFLD" id="SFLDG01061">
    <property type="entry name" value="methylthiotransferase"/>
    <property type="match status" value="1"/>
</dbReference>
<dbReference type="Gene3D" id="3.40.50.12160">
    <property type="entry name" value="Methylthiotransferase, N-terminal domain"/>
    <property type="match status" value="1"/>
</dbReference>
<evidence type="ECO:0000256" key="5">
    <source>
        <dbReference type="ARBA" id="ARBA00022723"/>
    </source>
</evidence>
<dbReference type="InterPro" id="IPR006463">
    <property type="entry name" value="MiaB_methiolase"/>
</dbReference>
<comment type="cofactor">
    <cofactor evidence="1">
        <name>[4Fe-4S] cluster</name>
        <dbReference type="ChEBI" id="CHEBI:49883"/>
    </cofactor>
</comment>
<dbReference type="InterPro" id="IPR058240">
    <property type="entry name" value="rSAM_sf"/>
</dbReference>
<name>R7TUC4_CAPTE</name>
<proteinExistence type="inferred from homology"/>
<evidence type="ECO:0000256" key="1">
    <source>
        <dbReference type="ARBA" id="ARBA00001966"/>
    </source>
</evidence>
<dbReference type="Gene3D" id="3.80.30.20">
    <property type="entry name" value="tm_1862 like domain"/>
    <property type="match status" value="1"/>
</dbReference>
<evidence type="ECO:0000313" key="11">
    <source>
        <dbReference type="EMBL" id="ELT94625.1"/>
    </source>
</evidence>
<dbReference type="InterPro" id="IPR006638">
    <property type="entry name" value="Elp3/MiaA/NifB-like_rSAM"/>
</dbReference>
<evidence type="ECO:0000256" key="6">
    <source>
        <dbReference type="ARBA" id="ARBA00023004"/>
    </source>
</evidence>
<comment type="similarity">
    <text evidence="2">Belongs to the methylthiotransferase family. MiaB subfamily.</text>
</comment>
<dbReference type="SFLD" id="SFLDG01082">
    <property type="entry name" value="B12-binding_domain_containing"/>
    <property type="match status" value="1"/>
</dbReference>
<sequence>MNFNTICSMNSILRLYPRHKHLIHTLVRRHPLSNAVKRPLALGILRLKSPCDHAINNFCVSSSNSPNVQKLTKPGKDFSDQLSNGPSLRDFTAQSNEASAEVAVDGIEVPYLSHHDVNGQQRKVFFETYGCQMNVNDTEIAWAILKENGFIKADDIKQSDVILVMTCSIREGAEDKIWKRLKYLKSLKQLRKQKQPSAPPVKIGILGCMAERLKEKLISTERAVDVVCGPDAYRDLPRLLSVAGTGQSAVNVQLSLEETYADVMPVRINSTSTSAFISIMRGCDNMCTYCIVPFTRGRERSRPIDSIIEEVKILSDQGLREVTLLGQNVNSYRDTSSAVSYSIPEDKTKNSRGFKTVYKPKVGGRRFSDLLEKVSEVDPEMRIRFTSPHPKDFPDEVLYLIRDRKNICNHIHLPAQSGSNSVLKAMRRGYTLESYMELVEHILSIIPDVALSSDFIAGFCGETEEDHEATLDLMRKVKYSVAYTFPYSMRQKTGAFHRLNDDVPSEVKLRRSGELAKVYREEVLKLNLAQTGETQLILIEGDSKRSEYDLAGRNDANTKVIIPKYTLTWNHKDGQERDARPGDYIAVKITGASSQVLHGNPLFLTTLQNFKTEKEKMQLFQ</sequence>
<dbReference type="PANTHER" id="PTHR43020:SF2">
    <property type="entry name" value="MITOCHONDRIAL TRNA METHYLTHIOTRANSFERASE CDK5RAP1"/>
    <property type="match status" value="1"/>
</dbReference>
<dbReference type="GO" id="GO:0005739">
    <property type="term" value="C:mitochondrion"/>
    <property type="evidence" value="ECO:0007669"/>
    <property type="project" value="TreeGrafter"/>
</dbReference>
<dbReference type="FunFam" id="3.80.30.20:FF:000003">
    <property type="entry name" value="CDK5 regulatory subunit-associated protein 1"/>
    <property type="match status" value="1"/>
</dbReference>
<evidence type="ECO:0000313" key="13">
    <source>
        <dbReference type="Proteomes" id="UP000014760"/>
    </source>
</evidence>
<evidence type="ECO:0008006" key="14">
    <source>
        <dbReference type="Google" id="ProtNLM"/>
    </source>
</evidence>
<reference evidence="13" key="1">
    <citation type="submission" date="2012-12" db="EMBL/GenBank/DDBJ databases">
        <authorList>
            <person name="Hellsten U."/>
            <person name="Grimwood J."/>
            <person name="Chapman J.A."/>
            <person name="Shapiro H."/>
            <person name="Aerts A."/>
            <person name="Otillar R.P."/>
            <person name="Terry A.Y."/>
            <person name="Boore J.L."/>
            <person name="Simakov O."/>
            <person name="Marletaz F."/>
            <person name="Cho S.-J."/>
            <person name="Edsinger-Gonzales E."/>
            <person name="Havlak P."/>
            <person name="Kuo D.-H."/>
            <person name="Larsson T."/>
            <person name="Lv J."/>
            <person name="Arendt D."/>
            <person name="Savage R."/>
            <person name="Osoegawa K."/>
            <person name="de Jong P."/>
            <person name="Lindberg D.R."/>
            <person name="Seaver E.C."/>
            <person name="Weisblat D.A."/>
            <person name="Putnam N.H."/>
            <person name="Grigoriev I.V."/>
            <person name="Rokhsar D.S."/>
        </authorList>
    </citation>
    <scope>NUCLEOTIDE SEQUENCE</scope>
    <source>
        <strain evidence="13">I ESC-2004</strain>
    </source>
</reference>
<dbReference type="PROSITE" id="PS01278">
    <property type="entry name" value="MTTASE_RADICAL"/>
    <property type="match status" value="1"/>
</dbReference>
<dbReference type="EnsemblMetazoa" id="CapteT178593">
    <property type="protein sequence ID" value="CapteP178593"/>
    <property type="gene ID" value="CapteG178593"/>
</dbReference>
<evidence type="ECO:0000256" key="2">
    <source>
        <dbReference type="ARBA" id="ARBA00009815"/>
    </source>
</evidence>
<dbReference type="STRING" id="283909.R7TUC4"/>
<dbReference type="SFLD" id="SFLDF00273">
    <property type="entry name" value="(dimethylallyl)adenosine_tRNA"/>
    <property type="match status" value="1"/>
</dbReference>
<dbReference type="InterPro" id="IPR038135">
    <property type="entry name" value="Methylthiotransferase_N_sf"/>
</dbReference>
<gene>
    <name evidence="11" type="ORF">CAPTEDRAFT_178593</name>
</gene>
<feature type="domain" description="Radical SAM core" evidence="10">
    <location>
        <begin position="269"/>
        <end position="525"/>
    </location>
</feature>
<keyword evidence="6" id="KW-0408">Iron</keyword>
<dbReference type="PROSITE" id="PS50926">
    <property type="entry name" value="TRAM"/>
    <property type="match status" value="1"/>
</dbReference>
<feature type="domain" description="MTTase N-terminal" evidence="9">
    <location>
        <begin position="122"/>
        <end position="245"/>
    </location>
</feature>
<dbReference type="GO" id="GO:0060255">
    <property type="term" value="P:regulation of macromolecule metabolic process"/>
    <property type="evidence" value="ECO:0007669"/>
    <property type="project" value="UniProtKB-ARBA"/>
</dbReference>
<dbReference type="Pfam" id="PF01938">
    <property type="entry name" value="TRAM"/>
    <property type="match status" value="1"/>
</dbReference>
<keyword evidence="13" id="KW-1185">Reference proteome</keyword>
<dbReference type="GO" id="GO:0035597">
    <property type="term" value="F:tRNA-2-methylthio-N(6)-dimethylallyladenosine(37) synthase activity"/>
    <property type="evidence" value="ECO:0007669"/>
    <property type="project" value="TreeGrafter"/>
</dbReference>
<dbReference type="GO" id="GO:0080090">
    <property type="term" value="P:regulation of primary metabolic process"/>
    <property type="evidence" value="ECO:0007669"/>
    <property type="project" value="UniProtKB-ARBA"/>
</dbReference>
<dbReference type="GO" id="GO:0051539">
    <property type="term" value="F:4 iron, 4 sulfur cluster binding"/>
    <property type="evidence" value="ECO:0007669"/>
    <property type="project" value="UniProtKB-KW"/>
</dbReference>
<evidence type="ECO:0000259" key="10">
    <source>
        <dbReference type="PROSITE" id="PS51918"/>
    </source>
</evidence>
<dbReference type="InterPro" id="IPR005839">
    <property type="entry name" value="Methylthiotransferase"/>
</dbReference>
<dbReference type="InterPro" id="IPR007197">
    <property type="entry name" value="rSAM"/>
</dbReference>
<dbReference type="HOGENOM" id="CLU_018697_2_1_1"/>
<evidence type="ECO:0000313" key="12">
    <source>
        <dbReference type="EnsemblMetazoa" id="CapteP178593"/>
    </source>
</evidence>
<evidence type="ECO:0000259" key="9">
    <source>
        <dbReference type="PROSITE" id="PS51449"/>
    </source>
</evidence>
<dbReference type="PROSITE" id="PS51449">
    <property type="entry name" value="MTTASE_N"/>
    <property type="match status" value="1"/>
</dbReference>
<dbReference type="OMA" id="CEHFHIP"/>
<protein>
    <recommendedName>
        <fullName evidence="14">CDK5 regulatory subunit-associated protein 1</fullName>
    </recommendedName>
</protein>
<keyword evidence="5" id="KW-0479">Metal-binding</keyword>
<dbReference type="InterPro" id="IPR002792">
    <property type="entry name" value="TRAM_dom"/>
</dbReference>
<dbReference type="SMART" id="SM00729">
    <property type="entry name" value="Elp3"/>
    <property type="match status" value="1"/>
</dbReference>
<dbReference type="PANTHER" id="PTHR43020">
    <property type="entry name" value="CDK5 REGULATORY SUBUNIT-ASSOCIATED PROTEIN 1"/>
    <property type="match status" value="1"/>
</dbReference>
<dbReference type="FunCoup" id="R7TUC4">
    <property type="interactions" value="1665"/>
</dbReference>
<evidence type="ECO:0000256" key="3">
    <source>
        <dbReference type="ARBA" id="ARBA00022485"/>
    </source>
</evidence>
<reference evidence="12" key="3">
    <citation type="submission" date="2015-06" db="UniProtKB">
        <authorList>
            <consortium name="EnsemblMetazoa"/>
        </authorList>
    </citation>
    <scope>IDENTIFICATION</scope>
</reference>
<dbReference type="InterPro" id="IPR013848">
    <property type="entry name" value="Methylthiotransferase_N"/>
</dbReference>
<evidence type="ECO:0000256" key="4">
    <source>
        <dbReference type="ARBA" id="ARBA00022691"/>
    </source>
</evidence>
<dbReference type="Proteomes" id="UP000014760">
    <property type="component" value="Unassembled WGS sequence"/>
</dbReference>
<keyword evidence="3" id="KW-0004">4Fe-4S</keyword>
<dbReference type="InterPro" id="IPR020612">
    <property type="entry name" value="Methylthiotransferase_CS"/>
</dbReference>
<dbReference type="PROSITE" id="PS51918">
    <property type="entry name" value="RADICAL_SAM"/>
    <property type="match status" value="1"/>
</dbReference>
<dbReference type="EMBL" id="KB309374">
    <property type="protein sequence ID" value="ELT94625.1"/>
    <property type="molecule type" value="Genomic_DNA"/>
</dbReference>
<dbReference type="FunFam" id="3.40.50.12160:FF:000003">
    <property type="entry name" value="CDK5 regulatory subunit-associated protein 1"/>
    <property type="match status" value="1"/>
</dbReference>
<dbReference type="NCBIfam" id="TIGR00089">
    <property type="entry name" value="MiaB/RimO family radical SAM methylthiotransferase"/>
    <property type="match status" value="1"/>
</dbReference>
<dbReference type="Pfam" id="PF04055">
    <property type="entry name" value="Radical_SAM"/>
    <property type="match status" value="1"/>
</dbReference>
<evidence type="ECO:0000259" key="8">
    <source>
        <dbReference type="PROSITE" id="PS50926"/>
    </source>
</evidence>
<dbReference type="SFLD" id="SFLDF00413">
    <property type="entry name" value="CDK5RAP1"/>
    <property type="match status" value="1"/>
</dbReference>
<accession>R7TUC4</accession>
<dbReference type="GO" id="GO:0005829">
    <property type="term" value="C:cytosol"/>
    <property type="evidence" value="ECO:0007669"/>
    <property type="project" value="TreeGrafter"/>
</dbReference>
<keyword evidence="4" id="KW-0949">S-adenosyl-L-methionine</keyword>
<dbReference type="Pfam" id="PF00919">
    <property type="entry name" value="UPF0004"/>
    <property type="match status" value="1"/>
</dbReference>
<dbReference type="OrthoDB" id="190098at2759"/>
<keyword evidence="7" id="KW-0411">Iron-sulfur</keyword>
<dbReference type="NCBIfam" id="TIGR01574">
    <property type="entry name" value="miaB-methiolase"/>
    <property type="match status" value="1"/>
</dbReference>
<evidence type="ECO:0000256" key="7">
    <source>
        <dbReference type="ARBA" id="ARBA00023014"/>
    </source>
</evidence>
<feature type="domain" description="TRAM" evidence="8">
    <location>
        <begin position="528"/>
        <end position="603"/>
    </location>
</feature>
<dbReference type="InterPro" id="IPR023404">
    <property type="entry name" value="rSAM_horseshoe"/>
</dbReference>
<dbReference type="EMBL" id="AMQN01002504">
    <property type="status" value="NOT_ANNOTATED_CDS"/>
    <property type="molecule type" value="Genomic_DNA"/>
</dbReference>
<reference evidence="11 13" key="2">
    <citation type="journal article" date="2013" name="Nature">
        <title>Insights into bilaterian evolution from three spiralian genomes.</title>
        <authorList>
            <person name="Simakov O."/>
            <person name="Marletaz F."/>
            <person name="Cho S.J."/>
            <person name="Edsinger-Gonzales E."/>
            <person name="Havlak P."/>
            <person name="Hellsten U."/>
            <person name="Kuo D.H."/>
            <person name="Larsson T."/>
            <person name="Lv J."/>
            <person name="Arendt D."/>
            <person name="Savage R."/>
            <person name="Osoegawa K."/>
            <person name="de Jong P."/>
            <person name="Grimwood J."/>
            <person name="Chapman J.A."/>
            <person name="Shapiro H."/>
            <person name="Aerts A."/>
            <person name="Otillar R.P."/>
            <person name="Terry A.Y."/>
            <person name="Boore J.L."/>
            <person name="Grigoriev I.V."/>
            <person name="Lindberg D.R."/>
            <person name="Seaver E.C."/>
            <person name="Weisblat D.A."/>
            <person name="Putnam N.H."/>
            <person name="Rokhsar D.S."/>
        </authorList>
    </citation>
    <scope>NUCLEOTIDE SEQUENCE</scope>
    <source>
        <strain evidence="11 13">I ESC-2004</strain>
    </source>
</reference>